<organism evidence="15 16">
    <name type="scientific">Gnathostoma spinigerum</name>
    <dbReference type="NCBI Taxonomy" id="75299"/>
    <lineage>
        <taxon>Eukaryota</taxon>
        <taxon>Metazoa</taxon>
        <taxon>Ecdysozoa</taxon>
        <taxon>Nematoda</taxon>
        <taxon>Chromadorea</taxon>
        <taxon>Rhabditida</taxon>
        <taxon>Spirurina</taxon>
        <taxon>Gnathostomatomorpha</taxon>
        <taxon>Gnathostomatoidea</taxon>
        <taxon>Gnathostomatidae</taxon>
        <taxon>Gnathostoma</taxon>
    </lineage>
</organism>
<dbReference type="CDD" id="cd01408">
    <property type="entry name" value="SIRT1"/>
    <property type="match status" value="1"/>
</dbReference>
<accession>A0ABD6E6W5</accession>
<protein>
    <recommendedName>
        <fullName evidence="8">NAD-dependent protein deacetylase</fullName>
        <ecNumber evidence="8">2.3.1.286</ecNumber>
    </recommendedName>
</protein>
<evidence type="ECO:0000313" key="15">
    <source>
        <dbReference type="EMBL" id="MFH4975430.1"/>
    </source>
</evidence>
<dbReference type="Pfam" id="PF02146">
    <property type="entry name" value="SIR2"/>
    <property type="match status" value="1"/>
</dbReference>
<evidence type="ECO:0000256" key="4">
    <source>
        <dbReference type="ARBA" id="ARBA00022833"/>
    </source>
</evidence>
<keyword evidence="3 8" id="KW-0479">Metal-binding</keyword>
<feature type="binding site" evidence="10">
    <location>
        <begin position="94"/>
        <end position="98"/>
    </location>
    <ligand>
        <name>NAD(+)</name>
        <dbReference type="ChEBI" id="CHEBI:57540"/>
    </ligand>
</feature>
<feature type="binding site" evidence="11 12">
    <location>
        <position position="230"/>
    </location>
    <ligand>
        <name>Zn(2+)</name>
        <dbReference type="ChEBI" id="CHEBI:29105"/>
    </ligand>
</feature>
<dbReference type="PROSITE" id="PS50305">
    <property type="entry name" value="SIRTUIN"/>
    <property type="match status" value="1"/>
</dbReference>
<evidence type="ECO:0000256" key="3">
    <source>
        <dbReference type="ARBA" id="ARBA00022723"/>
    </source>
</evidence>
<feature type="domain" description="Deacetylase sirtuin-type" evidence="14">
    <location>
        <begin position="66"/>
        <end position="345"/>
    </location>
</feature>
<dbReference type="EC" id="2.3.1.286" evidence="8"/>
<feature type="compositionally biased region" description="Polar residues" evidence="13">
    <location>
        <begin position="1"/>
        <end position="11"/>
    </location>
</feature>
<reference evidence="15 16" key="1">
    <citation type="submission" date="2024-08" db="EMBL/GenBank/DDBJ databases">
        <title>Gnathostoma spinigerum genome.</title>
        <authorList>
            <person name="Gonzalez-Bertolin B."/>
            <person name="Monzon S."/>
            <person name="Zaballos A."/>
            <person name="Jimenez P."/>
            <person name="Dekumyoy P."/>
            <person name="Varona S."/>
            <person name="Cuesta I."/>
            <person name="Sumanam S."/>
            <person name="Adisakwattana P."/>
            <person name="Gasser R.B."/>
            <person name="Hernandez-Gonzalez A."/>
            <person name="Young N.D."/>
            <person name="Perteguer M.J."/>
        </authorList>
    </citation>
    <scope>NUCLEOTIDE SEQUENCE [LARGE SCALE GENOMIC DNA]</scope>
    <source>
        <strain evidence="15">AL3</strain>
        <tissue evidence="15">Liver</tissue>
    </source>
</reference>
<comment type="caution">
    <text evidence="15">The sequence shown here is derived from an EMBL/GenBank/DDBJ whole genome shotgun (WGS) entry which is preliminary data.</text>
</comment>
<feature type="binding site" evidence="10">
    <location>
        <begin position="271"/>
        <end position="272"/>
    </location>
    <ligand>
        <name>NAD(+)</name>
        <dbReference type="ChEBI" id="CHEBI:57540"/>
    </ligand>
</feature>
<dbReference type="InterPro" id="IPR026591">
    <property type="entry name" value="Sirtuin_cat_small_dom_sf"/>
</dbReference>
<feature type="active site" description="Proton acceptor" evidence="9 12">
    <location>
        <position position="196"/>
    </location>
</feature>
<evidence type="ECO:0000256" key="5">
    <source>
        <dbReference type="ARBA" id="ARBA00023027"/>
    </source>
</evidence>
<evidence type="ECO:0000256" key="6">
    <source>
        <dbReference type="ARBA" id="ARBA00048378"/>
    </source>
</evidence>
<dbReference type="SUPFAM" id="SSF52467">
    <property type="entry name" value="DHS-like NAD/FAD-binding domain"/>
    <property type="match status" value="1"/>
</dbReference>
<name>A0ABD6E6W5_9BILA</name>
<evidence type="ECO:0000256" key="12">
    <source>
        <dbReference type="PROSITE-ProRule" id="PRU00236"/>
    </source>
</evidence>
<proteinExistence type="inferred from homology"/>
<dbReference type="GO" id="GO:0070403">
    <property type="term" value="F:NAD+ binding"/>
    <property type="evidence" value="ECO:0007669"/>
    <property type="project" value="UniProtKB-UniRule"/>
</dbReference>
<evidence type="ECO:0000256" key="13">
    <source>
        <dbReference type="SAM" id="MobiDB-lite"/>
    </source>
</evidence>
<evidence type="ECO:0000256" key="2">
    <source>
        <dbReference type="ARBA" id="ARBA00022679"/>
    </source>
</evidence>
<feature type="compositionally biased region" description="Low complexity" evidence="13">
    <location>
        <begin position="14"/>
        <end position="26"/>
    </location>
</feature>
<evidence type="ECO:0000256" key="10">
    <source>
        <dbReference type="PIRSR" id="PIRSR037938-2"/>
    </source>
</evidence>
<dbReference type="Gene3D" id="3.30.1600.10">
    <property type="entry name" value="SIR2/SIRT2 'Small Domain"/>
    <property type="match status" value="1"/>
</dbReference>
<evidence type="ECO:0000259" key="14">
    <source>
        <dbReference type="PROSITE" id="PS50305"/>
    </source>
</evidence>
<dbReference type="PIRSF" id="PIRSF037938">
    <property type="entry name" value="SIR2_euk"/>
    <property type="match status" value="1"/>
</dbReference>
<dbReference type="AlphaFoldDB" id="A0ABD6E6W5"/>
<dbReference type="PANTHER" id="PTHR11085:SF6">
    <property type="entry name" value="NAD-DEPENDENT PROTEIN DEACETYLASE SIRTUIN-2"/>
    <property type="match status" value="1"/>
</dbReference>
<feature type="binding site" evidence="11 12">
    <location>
        <position position="204"/>
    </location>
    <ligand>
        <name>Zn(2+)</name>
        <dbReference type="ChEBI" id="CHEBI:29105"/>
    </ligand>
</feature>
<evidence type="ECO:0000256" key="11">
    <source>
        <dbReference type="PIRSR" id="PIRSR037938-3"/>
    </source>
</evidence>
<dbReference type="EMBL" id="JBGFUD010000901">
    <property type="protein sequence ID" value="MFH4975430.1"/>
    <property type="molecule type" value="Genomic_DNA"/>
</dbReference>
<feature type="region of interest" description="Disordered" evidence="13">
    <location>
        <begin position="1"/>
        <end position="43"/>
    </location>
</feature>
<feature type="binding site" evidence="11 12">
    <location>
        <position position="207"/>
    </location>
    <ligand>
        <name>Zn(2+)</name>
        <dbReference type="ChEBI" id="CHEBI:29105"/>
    </ligand>
</feature>
<feature type="binding site" evidence="10">
    <location>
        <begin position="104"/>
        <end position="106"/>
    </location>
    <ligand>
        <name>NAD(+)</name>
        <dbReference type="ChEBI" id="CHEBI:57540"/>
    </ligand>
</feature>
<dbReference type="InterPro" id="IPR026590">
    <property type="entry name" value="Ssirtuin_cat_dom"/>
</dbReference>
<evidence type="ECO:0000256" key="7">
    <source>
        <dbReference type="ARBA" id="ARBA00048905"/>
    </source>
</evidence>
<keyword evidence="4 8" id="KW-0862">Zinc</keyword>
<keyword evidence="16" id="KW-1185">Reference proteome</keyword>
<dbReference type="InterPro" id="IPR050134">
    <property type="entry name" value="NAD-dep_sirtuin_deacylases"/>
</dbReference>
<feature type="binding site" evidence="10">
    <location>
        <begin position="176"/>
        <end position="179"/>
    </location>
    <ligand>
        <name>NAD(+)</name>
        <dbReference type="ChEBI" id="CHEBI:57540"/>
    </ligand>
</feature>
<feature type="binding site" evidence="11 12">
    <location>
        <position position="233"/>
    </location>
    <ligand>
        <name>Zn(2+)</name>
        <dbReference type="ChEBI" id="CHEBI:29105"/>
    </ligand>
</feature>
<feature type="region of interest" description="Disordered" evidence="13">
    <location>
        <begin position="373"/>
        <end position="397"/>
    </location>
</feature>
<comment type="cofactor">
    <cofactor evidence="11">
        <name>Zn(2+)</name>
        <dbReference type="ChEBI" id="CHEBI:29105"/>
    </cofactor>
    <text evidence="11">Binds 1 zinc ion per subunit.</text>
</comment>
<feature type="binding site" evidence="10">
    <location>
        <position position="331"/>
    </location>
    <ligand>
        <name>NAD(+)</name>
        <dbReference type="ChEBI" id="CHEBI:57540"/>
    </ligand>
</feature>
<dbReference type="GO" id="GO:0034979">
    <property type="term" value="F:NAD-dependent protein lysine deacetylase activity"/>
    <property type="evidence" value="ECO:0007669"/>
    <property type="project" value="UniProtKB-EC"/>
</dbReference>
<dbReference type="Proteomes" id="UP001608902">
    <property type="component" value="Unassembled WGS sequence"/>
</dbReference>
<keyword evidence="5 8" id="KW-0520">NAD</keyword>
<keyword evidence="2 8" id="KW-0808">Transferase</keyword>
<comment type="similarity">
    <text evidence="1 8">Belongs to the sirtuin family. Class I subfamily.</text>
</comment>
<dbReference type="GO" id="GO:0008270">
    <property type="term" value="F:zinc ion binding"/>
    <property type="evidence" value="ECO:0007669"/>
    <property type="project" value="UniProtKB-UniRule"/>
</dbReference>
<dbReference type="PANTHER" id="PTHR11085">
    <property type="entry name" value="NAD-DEPENDENT PROTEIN DEACYLASE SIRTUIN-5, MITOCHONDRIAL-RELATED"/>
    <property type="match status" value="1"/>
</dbReference>
<comment type="catalytic activity">
    <reaction evidence="7">
        <text>N(6)-tetradecanoyl-L-lysyl-[protein] + NAD(+) + H2O = 2''-O-tetradecanoyl-ADP-D-ribose + nicotinamide + L-lysyl-[protein]</text>
        <dbReference type="Rhea" id="RHEA:70567"/>
        <dbReference type="Rhea" id="RHEA-COMP:9752"/>
        <dbReference type="Rhea" id="RHEA-COMP:15437"/>
        <dbReference type="ChEBI" id="CHEBI:15377"/>
        <dbReference type="ChEBI" id="CHEBI:17154"/>
        <dbReference type="ChEBI" id="CHEBI:29969"/>
        <dbReference type="ChEBI" id="CHEBI:57540"/>
        <dbReference type="ChEBI" id="CHEBI:141129"/>
        <dbReference type="ChEBI" id="CHEBI:189674"/>
    </reaction>
    <physiologicalReaction direction="left-to-right" evidence="7">
        <dbReference type="Rhea" id="RHEA:70568"/>
    </physiologicalReaction>
</comment>
<gene>
    <name evidence="15" type="ORF">AB6A40_002139</name>
</gene>
<dbReference type="InterPro" id="IPR029035">
    <property type="entry name" value="DHS-like_NAD/FAD-binding_dom"/>
</dbReference>
<sequence>MSAGSGTSNRADVSAENSSQSNNSAPNKEEKTSSNDGDDGGQFLPNLYDRFVRSLEQALPERRSKQKLDSLSIDGVANYIKDGKARNIIVMAGAGISTSAGVPDFRSPGTGLYDNLEEYNLPDPMAVFDIGYFKKNPKPFFRLARKLFPRNIKPTKAHYFIRLLELKGLLRRCFTQNIDSLEYVANISEEKIVTAHGSHRTSTCLRCKRVYDLKWITEKITQSEPEVILCDVCKGVVKPDIIFFGEKLPERFFRCAISDFPQCDLLIIMGTSLVVQPFASMVNEVKDDVPRLLINLTEAGKASACERAFGMPGLDYGSKSNYRDVFWKGNCDDGCRKLAELLGWENELEKLMREEWNRLDTVASAQNKAFKAACSEQSSNNNEKAGEPSSSEEKNIK</sequence>
<evidence type="ECO:0000256" key="9">
    <source>
        <dbReference type="PIRSR" id="PIRSR037938-1"/>
    </source>
</evidence>
<evidence type="ECO:0000256" key="8">
    <source>
        <dbReference type="PIRNR" id="PIRNR037938"/>
    </source>
</evidence>
<comment type="catalytic activity">
    <reaction evidence="8">
        <text>N(6)-acetyl-L-lysyl-[protein] + NAD(+) + H2O = 2''-O-acetyl-ADP-D-ribose + nicotinamide + L-lysyl-[protein]</text>
        <dbReference type="Rhea" id="RHEA:43636"/>
        <dbReference type="Rhea" id="RHEA-COMP:9752"/>
        <dbReference type="Rhea" id="RHEA-COMP:10731"/>
        <dbReference type="ChEBI" id="CHEBI:15377"/>
        <dbReference type="ChEBI" id="CHEBI:17154"/>
        <dbReference type="ChEBI" id="CHEBI:29969"/>
        <dbReference type="ChEBI" id="CHEBI:57540"/>
        <dbReference type="ChEBI" id="CHEBI:61930"/>
        <dbReference type="ChEBI" id="CHEBI:83767"/>
        <dbReference type="EC" id="2.3.1.286"/>
    </reaction>
</comment>
<evidence type="ECO:0000313" key="16">
    <source>
        <dbReference type="Proteomes" id="UP001608902"/>
    </source>
</evidence>
<dbReference type="InterPro" id="IPR003000">
    <property type="entry name" value="Sirtuin"/>
</dbReference>
<comment type="catalytic activity">
    <reaction evidence="6">
        <text>N(6)-hexadecanoyl-L-lysyl-[protein] + NAD(+) + H2O = 2''-O-hexadecanoyl-ADP-D-ribose + nicotinamide + L-lysyl-[protein]</text>
        <dbReference type="Rhea" id="RHEA:70563"/>
        <dbReference type="Rhea" id="RHEA-COMP:9752"/>
        <dbReference type="Rhea" id="RHEA-COMP:14175"/>
        <dbReference type="ChEBI" id="CHEBI:15377"/>
        <dbReference type="ChEBI" id="CHEBI:17154"/>
        <dbReference type="ChEBI" id="CHEBI:29969"/>
        <dbReference type="ChEBI" id="CHEBI:57540"/>
        <dbReference type="ChEBI" id="CHEBI:138936"/>
        <dbReference type="ChEBI" id="CHEBI:189673"/>
    </reaction>
    <physiologicalReaction direction="left-to-right" evidence="6">
        <dbReference type="Rhea" id="RHEA:70564"/>
    </physiologicalReaction>
</comment>
<dbReference type="Gene3D" id="3.40.50.1220">
    <property type="entry name" value="TPP-binding domain"/>
    <property type="match status" value="1"/>
</dbReference>
<evidence type="ECO:0000256" key="1">
    <source>
        <dbReference type="ARBA" id="ARBA00006924"/>
    </source>
</evidence>
<dbReference type="InterPro" id="IPR017328">
    <property type="entry name" value="Sirtuin_class_I"/>
</dbReference>